<evidence type="ECO:0000256" key="9">
    <source>
        <dbReference type="RuleBase" id="RU363032"/>
    </source>
</evidence>
<evidence type="ECO:0000256" key="7">
    <source>
        <dbReference type="ARBA" id="ARBA00022989"/>
    </source>
</evidence>
<dbReference type="GO" id="GO:0005886">
    <property type="term" value="C:plasma membrane"/>
    <property type="evidence" value="ECO:0007669"/>
    <property type="project" value="UniProtKB-SubCell"/>
</dbReference>
<dbReference type="GO" id="GO:0055085">
    <property type="term" value="P:transmembrane transport"/>
    <property type="evidence" value="ECO:0007669"/>
    <property type="project" value="InterPro"/>
</dbReference>
<comment type="caution">
    <text evidence="12">The sequence shown here is derived from an EMBL/GenBank/DDBJ whole genome shotgun (WGS) entry which is preliminary data.</text>
</comment>
<evidence type="ECO:0000313" key="13">
    <source>
        <dbReference type="Proteomes" id="UP000182932"/>
    </source>
</evidence>
<dbReference type="InterPro" id="IPR035906">
    <property type="entry name" value="MetI-like_sf"/>
</dbReference>
<keyword evidence="8 9" id="KW-0472">Membrane</keyword>
<dbReference type="SUPFAM" id="SSF161098">
    <property type="entry name" value="MetI-like"/>
    <property type="match status" value="1"/>
</dbReference>
<dbReference type="RefSeq" id="WP_048534719.1">
    <property type="nucleotide sequence ID" value="NZ_CATLQZ010000021.1"/>
</dbReference>
<evidence type="ECO:0000256" key="2">
    <source>
        <dbReference type="ARBA" id="ARBA00011557"/>
    </source>
</evidence>
<feature type="domain" description="ABC transmembrane type-1" evidence="11">
    <location>
        <begin position="74"/>
        <end position="265"/>
    </location>
</feature>
<keyword evidence="10" id="KW-0997">Cell inner membrane</keyword>
<keyword evidence="7 9" id="KW-1133">Transmembrane helix</keyword>
<dbReference type="AlphaFoldDB" id="A0A975WDC0"/>
<dbReference type="PANTHER" id="PTHR43744">
    <property type="entry name" value="ABC TRANSPORTER PERMEASE PROTEIN MG189-RELATED-RELATED"/>
    <property type="match status" value="1"/>
</dbReference>
<feature type="transmembrane region" description="Helical" evidence="9">
    <location>
        <begin position="242"/>
        <end position="263"/>
    </location>
</feature>
<accession>A0A975WDC0</accession>
<dbReference type="NCBIfam" id="NF008210">
    <property type="entry name" value="PRK10973.1"/>
    <property type="match status" value="1"/>
</dbReference>
<evidence type="ECO:0000256" key="3">
    <source>
        <dbReference type="ARBA" id="ARBA00020515"/>
    </source>
</evidence>
<dbReference type="PANTHER" id="PTHR43744:SF8">
    <property type="entry name" value="SN-GLYCEROL-3-PHOSPHATE TRANSPORT SYSTEM PERMEASE PROTEIN UGPE"/>
    <property type="match status" value="1"/>
</dbReference>
<feature type="transmembrane region" description="Helical" evidence="9">
    <location>
        <begin position="142"/>
        <end position="163"/>
    </location>
</feature>
<dbReference type="EMBL" id="FNYY01000017">
    <property type="protein sequence ID" value="SEJ99716.1"/>
    <property type="molecule type" value="Genomic_DNA"/>
</dbReference>
<protein>
    <recommendedName>
        <fullName evidence="3 10">sn-glycerol-3-phosphate transport system permease protein UgpE</fullName>
    </recommendedName>
</protein>
<keyword evidence="6 9" id="KW-0812">Transmembrane</keyword>
<proteinExistence type="inferred from homology"/>
<evidence type="ECO:0000256" key="8">
    <source>
        <dbReference type="ARBA" id="ARBA00023136"/>
    </source>
</evidence>
<feature type="transmembrane region" description="Helical" evidence="9">
    <location>
        <begin position="184"/>
        <end position="207"/>
    </location>
</feature>
<comment type="subcellular location">
    <subcellularLocation>
        <location evidence="10">Cell inner membrane</location>
        <topology evidence="10">Multi-pass membrane protein</topology>
    </subcellularLocation>
    <subcellularLocation>
        <location evidence="1 9">Cell membrane</location>
        <topology evidence="1 9">Multi-pass membrane protein</topology>
    </subcellularLocation>
</comment>
<dbReference type="Gene3D" id="1.10.3720.10">
    <property type="entry name" value="MetI-like"/>
    <property type="match status" value="1"/>
</dbReference>
<dbReference type="Pfam" id="PF00528">
    <property type="entry name" value="BPD_transp_1"/>
    <property type="match status" value="1"/>
</dbReference>
<dbReference type="Proteomes" id="UP000182932">
    <property type="component" value="Unassembled WGS sequence"/>
</dbReference>
<comment type="function">
    <text evidence="10">Part of the ABC transporter complex UgpBAEC involved in sn-glycerol-3-phosphate (G3P) import. Probably responsible for the translocation of the substrate across the membrane.</text>
</comment>
<keyword evidence="5 10" id="KW-1003">Cell membrane</keyword>
<gene>
    <name evidence="10" type="primary">ugpE</name>
    <name evidence="12" type="ORF">SAMN04487940_11732</name>
</gene>
<dbReference type="InterPro" id="IPR000515">
    <property type="entry name" value="MetI-like"/>
</dbReference>
<evidence type="ECO:0000313" key="12">
    <source>
        <dbReference type="EMBL" id="SEJ99716.1"/>
    </source>
</evidence>
<evidence type="ECO:0000256" key="4">
    <source>
        <dbReference type="ARBA" id="ARBA00022448"/>
    </source>
</evidence>
<dbReference type="GeneID" id="80820062"/>
<comment type="subunit">
    <text evidence="2 10">The complex is composed of two ATP-binding proteins (UgpC), two transmembrane proteins (UgpA and UgpE) and a solute-binding protein (UgpB).</text>
</comment>
<keyword evidence="4 9" id="KW-0813">Transport</keyword>
<name>A0A975WDC0_9RHOB</name>
<evidence type="ECO:0000256" key="5">
    <source>
        <dbReference type="ARBA" id="ARBA00022475"/>
    </source>
</evidence>
<evidence type="ECO:0000256" key="1">
    <source>
        <dbReference type="ARBA" id="ARBA00004651"/>
    </source>
</evidence>
<feature type="transmembrane region" description="Helical" evidence="9">
    <location>
        <begin position="7"/>
        <end position="31"/>
    </location>
</feature>
<feature type="transmembrane region" description="Helical" evidence="9">
    <location>
        <begin position="109"/>
        <end position="130"/>
    </location>
</feature>
<keyword evidence="13" id="KW-1185">Reference proteome</keyword>
<dbReference type="CDD" id="cd06261">
    <property type="entry name" value="TM_PBP2"/>
    <property type="match status" value="1"/>
</dbReference>
<evidence type="ECO:0000259" key="11">
    <source>
        <dbReference type="PROSITE" id="PS50928"/>
    </source>
</evidence>
<organism evidence="12 13">
    <name type="scientific">Marinovum algicola</name>
    <dbReference type="NCBI Taxonomy" id="42444"/>
    <lineage>
        <taxon>Bacteria</taxon>
        <taxon>Pseudomonadati</taxon>
        <taxon>Pseudomonadota</taxon>
        <taxon>Alphaproteobacteria</taxon>
        <taxon>Rhodobacterales</taxon>
        <taxon>Roseobacteraceae</taxon>
        <taxon>Marinovum</taxon>
    </lineage>
</organism>
<dbReference type="PROSITE" id="PS50928">
    <property type="entry name" value="ABC_TM1"/>
    <property type="match status" value="1"/>
</dbReference>
<comment type="similarity">
    <text evidence="9">Belongs to the binding-protein-dependent transport system permease family.</text>
</comment>
<evidence type="ECO:0000256" key="10">
    <source>
        <dbReference type="RuleBase" id="RU363056"/>
    </source>
</evidence>
<reference evidence="12 13" key="1">
    <citation type="submission" date="2016-10" db="EMBL/GenBank/DDBJ databases">
        <authorList>
            <person name="Varghese N."/>
            <person name="Submissions S."/>
        </authorList>
    </citation>
    <scope>NUCLEOTIDE SEQUENCE [LARGE SCALE GENOMIC DNA]</scope>
    <source>
        <strain evidence="12 13">FF3</strain>
    </source>
</reference>
<feature type="transmembrane region" description="Helical" evidence="9">
    <location>
        <begin position="78"/>
        <end position="102"/>
    </location>
</feature>
<sequence length="278" mass="31294">MVEKRGTGLWLTHLGLIVGIAFIFFPIWLAFVASTVEQHDIVRPPMPLLPGDKFFENYARALTSGINAPVATMLWNSLVMAMGIALGKIAISLLSAFAIVYFRFPGRQLFFWLIFLTLMLPVEVRIVPTYEVIANFGMLNSYQGLILPLIASATATFLFRQFFMTVPDELAEAARVDGAKPMRFFFDILLPMSRTNIAALFVILFIYGWNQYLWPLLITTEPEMNTIVMGIKQMFPSGDDFAHWPTIMATSILAMVPPVIVVIGMQKLFIRGLVESEK</sequence>
<evidence type="ECO:0000256" key="6">
    <source>
        <dbReference type="ARBA" id="ARBA00022692"/>
    </source>
</evidence>